<comment type="subcellular location">
    <subcellularLocation>
        <location evidence="1">Cell membrane</location>
        <topology evidence="1">Multi-pass membrane protein</topology>
    </subcellularLocation>
</comment>
<evidence type="ECO:0000256" key="11">
    <source>
        <dbReference type="SAM" id="Phobius"/>
    </source>
</evidence>
<keyword evidence="2" id="KW-1003">Cell membrane</keyword>
<dbReference type="Gene3D" id="1.10.287.950">
    <property type="entry name" value="Methyl-accepting chemotaxis protein"/>
    <property type="match status" value="1"/>
</dbReference>
<dbReference type="PROSITE" id="PS50111">
    <property type="entry name" value="CHEMOTAXIS_TRANSDUC_2"/>
    <property type="match status" value="1"/>
</dbReference>
<evidence type="ECO:0000256" key="6">
    <source>
        <dbReference type="ARBA" id="ARBA00022989"/>
    </source>
</evidence>
<protein>
    <submittedName>
        <fullName evidence="14">Chemotaxis protein</fullName>
    </submittedName>
</protein>
<keyword evidence="4" id="KW-0145">Chemotaxis</keyword>
<evidence type="ECO:0000256" key="7">
    <source>
        <dbReference type="ARBA" id="ARBA00023136"/>
    </source>
</evidence>
<keyword evidence="6 11" id="KW-1133">Transmembrane helix</keyword>
<dbReference type="Proteomes" id="UP000032068">
    <property type="component" value="Unassembled WGS sequence"/>
</dbReference>
<keyword evidence="3" id="KW-0488">Methylation</keyword>
<dbReference type="CDD" id="cd12912">
    <property type="entry name" value="PDC2_MCP_like"/>
    <property type="match status" value="1"/>
</dbReference>
<accession>A0A0D0KL88</accession>
<evidence type="ECO:0000256" key="4">
    <source>
        <dbReference type="ARBA" id="ARBA00022500"/>
    </source>
</evidence>
<dbReference type="CDD" id="cd11386">
    <property type="entry name" value="MCP_signal"/>
    <property type="match status" value="1"/>
</dbReference>
<keyword evidence="5 11" id="KW-0812">Transmembrane</keyword>
<dbReference type="SMART" id="SM00304">
    <property type="entry name" value="HAMP"/>
    <property type="match status" value="1"/>
</dbReference>
<dbReference type="GO" id="GO:0007165">
    <property type="term" value="P:signal transduction"/>
    <property type="evidence" value="ECO:0007669"/>
    <property type="project" value="UniProtKB-KW"/>
</dbReference>
<sequence>MRTLKFSHKIMLAASLVVIAAFASFALYNDYLQRTSIRDNLANYLHDVGQVSTGNIQHWLNGRMQLLDNLAESVQDDSAAEPLARNLQHRSIASAFLYAYYGQNDGTYTQFPPSELPAGYDPRQRPWYKSAAGSSGPGLTEPYLAADPRDGLLITITRPVSTGGSLQGVVGGDLKLQTVDDILNSFDLGGMGYAFLVDEKGTVLVHPDKSLVLKKLPDLFPSGAPRLESGLQDVAAVDGSARIVTFLPVQGLSGVRWYVGLSVDQGKAFAALQEFRISALMSTVIGVIAILLLLGALIRILLRPLHVMSHAMGGIAEGEGDLTQRLKIDSGDEFGELAGAFNRFVERIHESIREVASATREVHARVSTVVEASNASMGNSSEQAARTDSVAAAINELGAAAQEIARNAADASLQASDARRDAEEGQNMVERTLGSMGDLSDKIQASGSHIEVLSQKSNDIGQILDVIKGISEQTNLLALNAAIEAARAGEAGRGFAVVADEVRNLAQRTQSSAQEIQQMIEQLQAGARDAVMTMGESRRFSDDSVRIGGQAGENLRGVTRRIGEIDGMNQSVATATEEQTSVIESLNMDITEINTLNQDGVRNLQSSLNACTELDQQVGRLKQLVDSFRI</sequence>
<gene>
    <name evidence="14" type="ORF">RU08_17755</name>
</gene>
<reference evidence="14 15" key="1">
    <citation type="submission" date="2014-12" db="EMBL/GenBank/DDBJ databases">
        <title>16Stimator: statistical estimation of ribosomal gene copy numbers from draft genome assemblies.</title>
        <authorList>
            <person name="Perisin M.A."/>
            <person name="Vetter M."/>
            <person name="Gilbert J.A."/>
            <person name="Bergelson J."/>
        </authorList>
    </citation>
    <scope>NUCLEOTIDE SEQUENCE [LARGE SCALE GENOMIC DNA]</scope>
    <source>
        <strain evidence="14 15">MEJ086</strain>
    </source>
</reference>
<dbReference type="CDD" id="cd12913">
    <property type="entry name" value="PDC1_MCP_like"/>
    <property type="match status" value="1"/>
</dbReference>
<dbReference type="PANTHER" id="PTHR32089">
    <property type="entry name" value="METHYL-ACCEPTING CHEMOTAXIS PROTEIN MCPB"/>
    <property type="match status" value="1"/>
</dbReference>
<dbReference type="OrthoDB" id="7021108at2"/>
<evidence type="ECO:0000313" key="15">
    <source>
        <dbReference type="Proteomes" id="UP000032068"/>
    </source>
</evidence>
<dbReference type="FunFam" id="1.10.287.950:FF:000001">
    <property type="entry name" value="Methyl-accepting chemotaxis sensory transducer"/>
    <property type="match status" value="1"/>
</dbReference>
<evidence type="ECO:0000256" key="9">
    <source>
        <dbReference type="ARBA" id="ARBA00029447"/>
    </source>
</evidence>
<dbReference type="AlphaFoldDB" id="A0A0D0KL88"/>
<keyword evidence="8 10" id="KW-0807">Transducer</keyword>
<keyword evidence="7 11" id="KW-0472">Membrane</keyword>
<evidence type="ECO:0000256" key="8">
    <source>
        <dbReference type="ARBA" id="ARBA00023224"/>
    </source>
</evidence>
<dbReference type="InterPro" id="IPR003660">
    <property type="entry name" value="HAMP_dom"/>
</dbReference>
<feature type="domain" description="Methyl-accepting transducer" evidence="12">
    <location>
        <begin position="358"/>
        <end position="594"/>
    </location>
</feature>
<dbReference type="CDD" id="cd06225">
    <property type="entry name" value="HAMP"/>
    <property type="match status" value="1"/>
</dbReference>
<evidence type="ECO:0000259" key="13">
    <source>
        <dbReference type="PROSITE" id="PS50885"/>
    </source>
</evidence>
<feature type="domain" description="HAMP" evidence="13">
    <location>
        <begin position="299"/>
        <end position="353"/>
    </location>
</feature>
<evidence type="ECO:0000256" key="5">
    <source>
        <dbReference type="ARBA" id="ARBA00022692"/>
    </source>
</evidence>
<dbReference type="Pfam" id="PF00015">
    <property type="entry name" value="MCPsignal"/>
    <property type="match status" value="1"/>
</dbReference>
<dbReference type="InterPro" id="IPR033479">
    <property type="entry name" value="dCache_1"/>
</dbReference>
<dbReference type="SUPFAM" id="SSF58104">
    <property type="entry name" value="Methyl-accepting chemotaxis protein (MCP) signaling domain"/>
    <property type="match status" value="1"/>
</dbReference>
<evidence type="ECO:0000313" key="14">
    <source>
        <dbReference type="EMBL" id="KIP97735.1"/>
    </source>
</evidence>
<organism evidence="14 15">
    <name type="scientific">Pseudomonas fulva</name>
    <dbReference type="NCBI Taxonomy" id="47880"/>
    <lineage>
        <taxon>Bacteria</taxon>
        <taxon>Pseudomonadati</taxon>
        <taxon>Pseudomonadota</taxon>
        <taxon>Gammaproteobacteria</taxon>
        <taxon>Pseudomonadales</taxon>
        <taxon>Pseudomonadaceae</taxon>
        <taxon>Pseudomonas</taxon>
    </lineage>
</organism>
<evidence type="ECO:0000259" key="12">
    <source>
        <dbReference type="PROSITE" id="PS50111"/>
    </source>
</evidence>
<comment type="caution">
    <text evidence="14">The sequence shown here is derived from an EMBL/GenBank/DDBJ whole genome shotgun (WGS) entry which is preliminary data.</text>
</comment>
<dbReference type="EMBL" id="JXQW01000057">
    <property type="protein sequence ID" value="KIP97735.1"/>
    <property type="molecule type" value="Genomic_DNA"/>
</dbReference>
<name>A0A0D0KL88_9PSED</name>
<dbReference type="Gene3D" id="3.30.450.20">
    <property type="entry name" value="PAS domain"/>
    <property type="match status" value="2"/>
</dbReference>
<evidence type="ECO:0000256" key="3">
    <source>
        <dbReference type="ARBA" id="ARBA00022481"/>
    </source>
</evidence>
<dbReference type="SMART" id="SM00283">
    <property type="entry name" value="MA"/>
    <property type="match status" value="1"/>
</dbReference>
<proteinExistence type="inferred from homology"/>
<dbReference type="InterPro" id="IPR004089">
    <property type="entry name" value="MCPsignal_dom"/>
</dbReference>
<evidence type="ECO:0000256" key="2">
    <source>
        <dbReference type="ARBA" id="ARBA00022475"/>
    </source>
</evidence>
<dbReference type="GO" id="GO:0006935">
    <property type="term" value="P:chemotaxis"/>
    <property type="evidence" value="ECO:0007669"/>
    <property type="project" value="UniProtKB-KW"/>
</dbReference>
<dbReference type="Pfam" id="PF02743">
    <property type="entry name" value="dCache_1"/>
    <property type="match status" value="1"/>
</dbReference>
<dbReference type="PROSITE" id="PS50885">
    <property type="entry name" value="HAMP"/>
    <property type="match status" value="1"/>
</dbReference>
<comment type="similarity">
    <text evidence="9">Belongs to the methyl-accepting chemotaxis (MCP) protein family.</text>
</comment>
<dbReference type="PANTHER" id="PTHR32089:SF39">
    <property type="entry name" value="METHYL-ACCEPTING CHEMOTAXIS PROTEIN HLYB"/>
    <property type="match status" value="1"/>
</dbReference>
<evidence type="ECO:0000256" key="10">
    <source>
        <dbReference type="PROSITE-ProRule" id="PRU00284"/>
    </source>
</evidence>
<dbReference type="GO" id="GO:0005886">
    <property type="term" value="C:plasma membrane"/>
    <property type="evidence" value="ECO:0007669"/>
    <property type="project" value="UniProtKB-SubCell"/>
</dbReference>
<dbReference type="Pfam" id="PF00672">
    <property type="entry name" value="HAMP"/>
    <property type="match status" value="1"/>
</dbReference>
<feature type="transmembrane region" description="Helical" evidence="11">
    <location>
        <begin position="279"/>
        <end position="302"/>
    </location>
</feature>
<evidence type="ECO:0000256" key="1">
    <source>
        <dbReference type="ARBA" id="ARBA00004651"/>
    </source>
</evidence>